<dbReference type="EMBL" id="CAJVPZ010002841">
    <property type="protein sequence ID" value="CAG8520165.1"/>
    <property type="molecule type" value="Genomic_DNA"/>
</dbReference>
<dbReference type="AlphaFoldDB" id="A0A9N9A898"/>
<proteinExistence type="predicted"/>
<accession>A0A9N9A898</accession>
<protein>
    <submittedName>
        <fullName evidence="1">8951_t:CDS:1</fullName>
    </submittedName>
</protein>
<evidence type="ECO:0000313" key="1">
    <source>
        <dbReference type="EMBL" id="CAG8520165.1"/>
    </source>
</evidence>
<keyword evidence="2" id="KW-1185">Reference proteome</keyword>
<comment type="caution">
    <text evidence="1">The sequence shown here is derived from an EMBL/GenBank/DDBJ whole genome shotgun (WGS) entry which is preliminary data.</text>
</comment>
<organism evidence="1 2">
    <name type="scientific">Racocetra fulgida</name>
    <dbReference type="NCBI Taxonomy" id="60492"/>
    <lineage>
        <taxon>Eukaryota</taxon>
        <taxon>Fungi</taxon>
        <taxon>Fungi incertae sedis</taxon>
        <taxon>Mucoromycota</taxon>
        <taxon>Glomeromycotina</taxon>
        <taxon>Glomeromycetes</taxon>
        <taxon>Diversisporales</taxon>
        <taxon>Gigasporaceae</taxon>
        <taxon>Racocetra</taxon>
    </lineage>
</organism>
<name>A0A9N9A898_9GLOM</name>
<dbReference type="Proteomes" id="UP000789396">
    <property type="component" value="Unassembled WGS sequence"/>
</dbReference>
<reference evidence="1" key="1">
    <citation type="submission" date="2021-06" db="EMBL/GenBank/DDBJ databases">
        <authorList>
            <person name="Kallberg Y."/>
            <person name="Tangrot J."/>
            <person name="Rosling A."/>
        </authorList>
    </citation>
    <scope>NUCLEOTIDE SEQUENCE</scope>
    <source>
        <strain evidence="1">IN212</strain>
    </source>
</reference>
<sequence>NYLITNYDTKDLMLQYLYILNSNQKFSTCFLDIANQKCLMDKKS</sequence>
<feature type="non-terminal residue" evidence="1">
    <location>
        <position position="1"/>
    </location>
</feature>
<evidence type="ECO:0000313" key="2">
    <source>
        <dbReference type="Proteomes" id="UP000789396"/>
    </source>
</evidence>
<gene>
    <name evidence="1" type="ORF">RFULGI_LOCUS3312</name>
</gene>